<comment type="caution">
    <text evidence="2">The sequence shown here is derived from an EMBL/GenBank/DDBJ whole genome shotgun (WGS) entry which is preliminary data.</text>
</comment>
<evidence type="ECO:0000313" key="3">
    <source>
        <dbReference type="Proteomes" id="UP001195624"/>
    </source>
</evidence>
<keyword evidence="1" id="KW-0732">Signal</keyword>
<evidence type="ECO:0000313" key="2">
    <source>
        <dbReference type="EMBL" id="MBP2170538.1"/>
    </source>
</evidence>
<protein>
    <submittedName>
        <fullName evidence="2">Uncharacterized protein</fullName>
    </submittedName>
</protein>
<accession>A0ABS4PD29</accession>
<gene>
    <name evidence="2" type="ORF">J2125_003730</name>
</gene>
<proteinExistence type="predicted"/>
<dbReference type="Proteomes" id="UP001195624">
    <property type="component" value="Unassembled WGS sequence"/>
</dbReference>
<sequence>MSRCNTGRKTRGGGVLVALLLTTSSVKAQCNLSSAPTSLDYGVVRALSARPSADGYLLTERFVTLSVNCSTSQPVTLLFRAGMPHDATFRFARHGALRISLLHAQHAGKALQLQRRNVQSGTDAVISSQLNDVSNGDIVQFYDAQNPASARHFTLLMAIQPRLHQQDFQVRDKTSTATPLDISLYP</sequence>
<dbReference type="EMBL" id="JAGGMQ010000001">
    <property type="protein sequence ID" value="MBP2170538.1"/>
    <property type="molecule type" value="Genomic_DNA"/>
</dbReference>
<feature type="signal peptide" evidence="1">
    <location>
        <begin position="1"/>
        <end position="28"/>
    </location>
</feature>
<reference evidence="3" key="1">
    <citation type="submission" date="2023-07" db="EMBL/GenBank/DDBJ databases">
        <title>Genome mining of underrepresented organisms for secondary metabolites.</title>
        <authorList>
            <person name="D'Agostino P.M."/>
        </authorList>
    </citation>
    <scope>NUCLEOTIDE SEQUENCE [LARGE SCALE GENOMIC DNA]</scope>
    <source>
        <strain evidence="3">WS4403</strain>
    </source>
</reference>
<evidence type="ECO:0000256" key="1">
    <source>
        <dbReference type="SAM" id="SignalP"/>
    </source>
</evidence>
<keyword evidence="3" id="KW-1185">Reference proteome</keyword>
<feature type="chain" id="PRO_5046818039" evidence="1">
    <location>
        <begin position="29"/>
        <end position="186"/>
    </location>
</feature>
<name>A0ABS4PD29_9GAMM</name>
<organism evidence="2 3">
    <name type="scientific">Winslowiella toletana</name>
    <dbReference type="NCBI Taxonomy" id="92490"/>
    <lineage>
        <taxon>Bacteria</taxon>
        <taxon>Pseudomonadati</taxon>
        <taxon>Pseudomonadota</taxon>
        <taxon>Gammaproteobacteria</taxon>
        <taxon>Enterobacterales</taxon>
        <taxon>Erwiniaceae</taxon>
        <taxon>Winslowiella</taxon>
    </lineage>
</organism>
<dbReference type="RefSeq" id="WP_157819465.1">
    <property type="nucleotide sequence ID" value="NZ_JAGGMQ010000001.1"/>
</dbReference>